<evidence type="ECO:0000313" key="2">
    <source>
        <dbReference type="Proteomes" id="UP001159363"/>
    </source>
</evidence>
<dbReference type="PANTHER" id="PTHR10760:SF2">
    <property type="entry name" value="LD13476P-RELATED"/>
    <property type="match status" value="1"/>
</dbReference>
<gene>
    <name evidence="1" type="ORF">PR048_005952</name>
</gene>
<dbReference type="InterPro" id="IPR010448">
    <property type="entry name" value="Torsin"/>
</dbReference>
<sequence>MGLIELNMELRRNEEAGETGDTVENPKAVFIFISNTGGHLIIRKHLELWKSGKNRKDFRLRDFEDLIKKGAFNVKETALISDKFGVSDEATVANISNVLQDLGLIIKNWNHNVPLITGGGDIGLIHEPGGQYVGHVTPVNSTGSKIAKCILKYLENSNFDINQLQVSGCDGTFTNTGWKNCLASFSGEIRKPLAGCEKLCVVNIKPIDSEENNRTKTDLSKDHHNLLDFIQAVQTGMCAPHHAVKAQDFSVISVFVSQTNPNELMILTSYIVKTDPDPPVLFDIKRHLPDCPLKIIHPVIQRNDLFWHPRNLFLAMAVDELPHIMK</sequence>
<organism evidence="1 2">
    <name type="scientific">Dryococelus australis</name>
    <dbReference type="NCBI Taxonomy" id="614101"/>
    <lineage>
        <taxon>Eukaryota</taxon>
        <taxon>Metazoa</taxon>
        <taxon>Ecdysozoa</taxon>
        <taxon>Arthropoda</taxon>
        <taxon>Hexapoda</taxon>
        <taxon>Insecta</taxon>
        <taxon>Pterygota</taxon>
        <taxon>Neoptera</taxon>
        <taxon>Polyneoptera</taxon>
        <taxon>Phasmatodea</taxon>
        <taxon>Verophasmatodea</taxon>
        <taxon>Anareolatae</taxon>
        <taxon>Phasmatidae</taxon>
        <taxon>Eurycanthinae</taxon>
        <taxon>Dryococelus</taxon>
    </lineage>
</organism>
<dbReference type="PANTHER" id="PTHR10760">
    <property type="entry name" value="TORSIN"/>
    <property type="match status" value="1"/>
</dbReference>
<name>A0ABQ9IAK7_9NEOP</name>
<reference evidence="1 2" key="1">
    <citation type="submission" date="2023-02" db="EMBL/GenBank/DDBJ databases">
        <title>LHISI_Scaffold_Assembly.</title>
        <authorList>
            <person name="Stuart O.P."/>
            <person name="Cleave R."/>
            <person name="Magrath M.J.L."/>
            <person name="Mikheyev A.S."/>
        </authorList>
    </citation>
    <scope>NUCLEOTIDE SEQUENCE [LARGE SCALE GENOMIC DNA]</scope>
    <source>
        <strain evidence="1">Daus_M_001</strain>
        <tissue evidence="1">Leg muscle</tissue>
    </source>
</reference>
<keyword evidence="2" id="KW-1185">Reference proteome</keyword>
<dbReference type="Proteomes" id="UP001159363">
    <property type="component" value="Chromosome 2"/>
</dbReference>
<proteinExistence type="predicted"/>
<evidence type="ECO:0000313" key="1">
    <source>
        <dbReference type="EMBL" id="KAJ8893361.1"/>
    </source>
</evidence>
<comment type="caution">
    <text evidence="1">The sequence shown here is derived from an EMBL/GenBank/DDBJ whole genome shotgun (WGS) entry which is preliminary data.</text>
</comment>
<protein>
    <submittedName>
        <fullName evidence="1">Uncharacterized protein</fullName>
    </submittedName>
</protein>
<dbReference type="EMBL" id="JARBHB010000002">
    <property type="protein sequence ID" value="KAJ8893361.1"/>
    <property type="molecule type" value="Genomic_DNA"/>
</dbReference>
<accession>A0ABQ9IAK7</accession>